<accession>A0ABN9WYU0</accession>
<reference evidence="2" key="1">
    <citation type="submission" date="2023-10" db="EMBL/GenBank/DDBJ databases">
        <authorList>
            <person name="Chen Y."/>
            <person name="Shah S."/>
            <person name="Dougan E. K."/>
            <person name="Thang M."/>
            <person name="Chan C."/>
        </authorList>
    </citation>
    <scope>NUCLEOTIDE SEQUENCE [LARGE SCALE GENOMIC DNA]</scope>
</reference>
<evidence type="ECO:0000313" key="3">
    <source>
        <dbReference type="Proteomes" id="UP001189429"/>
    </source>
</evidence>
<feature type="region of interest" description="Disordered" evidence="1">
    <location>
        <begin position="1"/>
        <end position="23"/>
    </location>
</feature>
<feature type="region of interest" description="Disordered" evidence="1">
    <location>
        <begin position="52"/>
        <end position="78"/>
    </location>
</feature>
<proteinExistence type="predicted"/>
<name>A0ABN9WYU0_9DINO</name>
<evidence type="ECO:0000313" key="2">
    <source>
        <dbReference type="EMBL" id="CAK0890829.1"/>
    </source>
</evidence>
<feature type="region of interest" description="Disordered" evidence="1">
    <location>
        <begin position="107"/>
        <end position="137"/>
    </location>
</feature>
<dbReference type="Proteomes" id="UP001189429">
    <property type="component" value="Unassembled WGS sequence"/>
</dbReference>
<feature type="compositionally biased region" description="Low complexity" evidence="1">
    <location>
        <begin position="123"/>
        <end position="137"/>
    </location>
</feature>
<dbReference type="EMBL" id="CAUYUJ010019393">
    <property type="protein sequence ID" value="CAK0890829.1"/>
    <property type="molecule type" value="Genomic_DNA"/>
</dbReference>
<feature type="compositionally biased region" description="Pro residues" evidence="1">
    <location>
        <begin position="107"/>
        <end position="122"/>
    </location>
</feature>
<comment type="caution">
    <text evidence="2">The sequence shown here is derived from an EMBL/GenBank/DDBJ whole genome shotgun (WGS) entry which is preliminary data.</text>
</comment>
<sequence length="137" mass="14591">MASYGPRARRGAPEAEHCPGPAVAIPSWPEGLRVRGGQGASPRLALALSPLQRQEATARAGERLQPPPSPRLRLPWGLPGAASVPLLPPRRRPVCWRRWRNLPRWPSAPSPPRFCGAPPPGVPAAAAGAPPAFRRAP</sequence>
<gene>
    <name evidence="2" type="ORF">PCOR1329_LOCUS70931</name>
</gene>
<protein>
    <submittedName>
        <fullName evidence="2">Uncharacterized protein</fullName>
    </submittedName>
</protein>
<keyword evidence="3" id="KW-1185">Reference proteome</keyword>
<organism evidence="2 3">
    <name type="scientific">Prorocentrum cordatum</name>
    <dbReference type="NCBI Taxonomy" id="2364126"/>
    <lineage>
        <taxon>Eukaryota</taxon>
        <taxon>Sar</taxon>
        <taxon>Alveolata</taxon>
        <taxon>Dinophyceae</taxon>
        <taxon>Prorocentrales</taxon>
        <taxon>Prorocentraceae</taxon>
        <taxon>Prorocentrum</taxon>
    </lineage>
</organism>
<evidence type="ECO:0000256" key="1">
    <source>
        <dbReference type="SAM" id="MobiDB-lite"/>
    </source>
</evidence>